<evidence type="ECO:0000313" key="3">
    <source>
        <dbReference type="EMBL" id="GMR42084.1"/>
    </source>
</evidence>
<feature type="compositionally biased region" description="Low complexity" evidence="2">
    <location>
        <begin position="46"/>
        <end position="57"/>
    </location>
</feature>
<keyword evidence="1" id="KW-0175">Coiled coil</keyword>
<proteinExistence type="predicted"/>
<feature type="coiled-coil region" evidence="1">
    <location>
        <begin position="110"/>
        <end position="161"/>
    </location>
</feature>
<dbReference type="EMBL" id="BTRK01000003">
    <property type="protein sequence ID" value="GMR42084.1"/>
    <property type="molecule type" value="Genomic_DNA"/>
</dbReference>
<comment type="caution">
    <text evidence="3">The sequence shown here is derived from an EMBL/GenBank/DDBJ whole genome shotgun (WGS) entry which is preliminary data.</text>
</comment>
<gene>
    <name evidence="3" type="ORF">PMAYCL1PPCAC_12279</name>
</gene>
<protein>
    <submittedName>
        <fullName evidence="3">Uncharacterized protein</fullName>
    </submittedName>
</protein>
<keyword evidence="4" id="KW-1185">Reference proteome</keyword>
<sequence>MTLPPFLVHSSLQCTSLIHSLTGGVIMPFGVKSTLDLPSSPPPPLSSSSLNSVSVSPLPVPMEPSFRPRRTSDGRVHKMDEIKKTCETHEELCRQFAECSLQLRQNAAQLEILNETASFLKNRHATIRRQIAAQSEDQEELKRLEEELGKVNNQVQMWMRELDEVNDCRTELEITFVRLRSALQKSVTSVQLASIDLDLLQNRHADRWKKFLADVQAEEAAATKAS</sequence>
<dbReference type="Proteomes" id="UP001328107">
    <property type="component" value="Unassembled WGS sequence"/>
</dbReference>
<evidence type="ECO:0000313" key="4">
    <source>
        <dbReference type="Proteomes" id="UP001328107"/>
    </source>
</evidence>
<organism evidence="3 4">
    <name type="scientific">Pristionchus mayeri</name>
    <dbReference type="NCBI Taxonomy" id="1317129"/>
    <lineage>
        <taxon>Eukaryota</taxon>
        <taxon>Metazoa</taxon>
        <taxon>Ecdysozoa</taxon>
        <taxon>Nematoda</taxon>
        <taxon>Chromadorea</taxon>
        <taxon>Rhabditida</taxon>
        <taxon>Rhabditina</taxon>
        <taxon>Diplogasteromorpha</taxon>
        <taxon>Diplogasteroidea</taxon>
        <taxon>Neodiplogasteridae</taxon>
        <taxon>Pristionchus</taxon>
    </lineage>
</organism>
<feature type="region of interest" description="Disordered" evidence="2">
    <location>
        <begin position="37"/>
        <end position="75"/>
    </location>
</feature>
<dbReference type="AlphaFoldDB" id="A0AAN4ZLJ8"/>
<accession>A0AAN4ZLJ8</accession>
<evidence type="ECO:0000256" key="1">
    <source>
        <dbReference type="SAM" id="Coils"/>
    </source>
</evidence>
<reference evidence="4" key="1">
    <citation type="submission" date="2022-10" db="EMBL/GenBank/DDBJ databases">
        <title>Genome assembly of Pristionchus species.</title>
        <authorList>
            <person name="Yoshida K."/>
            <person name="Sommer R.J."/>
        </authorList>
    </citation>
    <scope>NUCLEOTIDE SEQUENCE [LARGE SCALE GENOMIC DNA]</scope>
    <source>
        <strain evidence="4">RS5460</strain>
    </source>
</reference>
<name>A0AAN4ZLJ8_9BILA</name>
<evidence type="ECO:0000256" key="2">
    <source>
        <dbReference type="SAM" id="MobiDB-lite"/>
    </source>
</evidence>